<sequence length="166" mass="18695">MAIRQDDPGAQYLVLDRNKAISLSQNYDGKKCGFIPHIEHGFLKVVIESVDGNISHVVTENKENLSINSDNIMPMNPPKYNMIEDMANMTHTYSGLFCIVINPFKRFPIYTSSIVAAYKGRKRTEMPPHLFAVADNAYQNMLRDHENQSMLITGESGAGKTENTKK</sequence>
<dbReference type="OrthoDB" id="10055605at2759"/>
<dbReference type="PRINTS" id="PR00193">
    <property type="entry name" value="MYOSINHEAVY"/>
</dbReference>
<evidence type="ECO:0000256" key="5">
    <source>
        <dbReference type="ARBA" id="ARBA00023123"/>
    </source>
</evidence>
<feature type="domain" description="Myosin N-terminal SH3-like" evidence="10">
    <location>
        <begin position="28"/>
        <end position="77"/>
    </location>
</feature>
<evidence type="ECO:0000256" key="8">
    <source>
        <dbReference type="PROSITE-ProRule" id="PRU00782"/>
    </source>
</evidence>
<keyword evidence="12" id="KW-1185">Reference proteome</keyword>
<comment type="caution">
    <text evidence="11">The sequence shown here is derived from an EMBL/GenBank/DDBJ whole genome shotgun (WGS) entry which is preliminary data.</text>
</comment>
<dbReference type="GO" id="GO:0005737">
    <property type="term" value="C:cytoplasm"/>
    <property type="evidence" value="ECO:0007669"/>
    <property type="project" value="TreeGrafter"/>
</dbReference>
<proteinExistence type="inferred from homology"/>
<evidence type="ECO:0000259" key="9">
    <source>
        <dbReference type="PROSITE" id="PS51456"/>
    </source>
</evidence>
<dbReference type="InterPro" id="IPR027417">
    <property type="entry name" value="P-loop_NTPase"/>
</dbReference>
<evidence type="ECO:0000313" key="11">
    <source>
        <dbReference type="EMBL" id="OAF67340.1"/>
    </source>
</evidence>
<evidence type="ECO:0000256" key="7">
    <source>
        <dbReference type="ARBA" id="ARBA00023203"/>
    </source>
</evidence>
<keyword evidence="6 8" id="KW-0505">Motor protein</keyword>
<dbReference type="GO" id="GO:0051015">
    <property type="term" value="F:actin filament binding"/>
    <property type="evidence" value="ECO:0007669"/>
    <property type="project" value="InterPro"/>
</dbReference>
<reference evidence="11 12" key="1">
    <citation type="submission" date="2016-04" db="EMBL/GenBank/DDBJ databases">
        <title>The genome of Intoshia linei affirms orthonectids as highly simplified spiralians.</title>
        <authorList>
            <person name="Mikhailov K.V."/>
            <person name="Slusarev G.S."/>
            <person name="Nikitin M.A."/>
            <person name="Logacheva M.D."/>
            <person name="Penin A."/>
            <person name="Aleoshin V."/>
            <person name="Panchin Y.V."/>
        </authorList>
    </citation>
    <scope>NUCLEOTIDE SEQUENCE [LARGE SCALE GENOMIC DNA]</scope>
    <source>
        <strain evidence="11">Intl2013</strain>
        <tissue evidence="11">Whole animal</tissue>
    </source>
</reference>
<dbReference type="InterPro" id="IPR004009">
    <property type="entry name" value="SH3_Myosin"/>
</dbReference>
<dbReference type="Proteomes" id="UP000078046">
    <property type="component" value="Unassembled WGS sequence"/>
</dbReference>
<dbReference type="GO" id="GO:0016020">
    <property type="term" value="C:membrane"/>
    <property type="evidence" value="ECO:0007669"/>
    <property type="project" value="TreeGrafter"/>
</dbReference>
<keyword evidence="2 8" id="KW-0547">Nucleotide-binding</keyword>
<name>A0A177AZP2_9BILA</name>
<evidence type="ECO:0000313" key="12">
    <source>
        <dbReference type="Proteomes" id="UP000078046"/>
    </source>
</evidence>
<dbReference type="InterPro" id="IPR008989">
    <property type="entry name" value="Myosin_S1_N"/>
</dbReference>
<keyword evidence="4" id="KW-0175">Coiled coil</keyword>
<dbReference type="Pfam" id="PF00063">
    <property type="entry name" value="Myosin_head"/>
    <property type="match status" value="1"/>
</dbReference>
<protein>
    <recommendedName>
        <fullName evidence="13">Myosin motor domain-containing protein</fullName>
    </recommendedName>
</protein>
<accession>A0A177AZP2</accession>
<evidence type="ECO:0000256" key="6">
    <source>
        <dbReference type="ARBA" id="ARBA00023175"/>
    </source>
</evidence>
<dbReference type="Gene3D" id="3.40.850.10">
    <property type="entry name" value="Kinesin motor domain"/>
    <property type="match status" value="1"/>
</dbReference>
<comment type="caution">
    <text evidence="8">Lacks conserved residue(s) required for the propagation of feature annotation.</text>
</comment>
<dbReference type="InterPro" id="IPR036961">
    <property type="entry name" value="Kinesin_motor_dom_sf"/>
</dbReference>
<keyword evidence="5 8" id="KW-0518">Myosin</keyword>
<evidence type="ECO:0000256" key="1">
    <source>
        <dbReference type="ARBA" id="ARBA00008314"/>
    </source>
</evidence>
<keyword evidence="3 8" id="KW-0067">ATP-binding</keyword>
<organism evidence="11 12">
    <name type="scientific">Intoshia linei</name>
    <dbReference type="NCBI Taxonomy" id="1819745"/>
    <lineage>
        <taxon>Eukaryota</taxon>
        <taxon>Metazoa</taxon>
        <taxon>Spiralia</taxon>
        <taxon>Lophotrochozoa</taxon>
        <taxon>Mesozoa</taxon>
        <taxon>Orthonectida</taxon>
        <taxon>Rhopaluridae</taxon>
        <taxon>Intoshia</taxon>
    </lineage>
</organism>
<dbReference type="SUPFAM" id="SSF52540">
    <property type="entry name" value="P-loop containing nucleoside triphosphate hydrolases"/>
    <property type="match status" value="1"/>
</dbReference>
<dbReference type="Gene3D" id="2.30.30.360">
    <property type="entry name" value="Myosin S1 fragment, N-terminal"/>
    <property type="match status" value="1"/>
</dbReference>
<evidence type="ECO:0008006" key="13">
    <source>
        <dbReference type="Google" id="ProtNLM"/>
    </source>
</evidence>
<dbReference type="GO" id="GO:0005524">
    <property type="term" value="F:ATP binding"/>
    <property type="evidence" value="ECO:0007669"/>
    <property type="project" value="UniProtKB-UniRule"/>
</dbReference>
<comment type="similarity">
    <text evidence="1 8">Belongs to the TRAFAC class myosin-kinesin ATPase superfamily. Myosin family.</text>
</comment>
<dbReference type="EMBL" id="LWCA01000685">
    <property type="protein sequence ID" value="OAF67340.1"/>
    <property type="molecule type" value="Genomic_DNA"/>
</dbReference>
<feature type="non-terminal residue" evidence="11">
    <location>
        <position position="166"/>
    </location>
</feature>
<keyword evidence="7 8" id="KW-0009">Actin-binding</keyword>
<feature type="domain" description="Myosin motor" evidence="9">
    <location>
        <begin position="56"/>
        <end position="166"/>
    </location>
</feature>
<evidence type="ECO:0000256" key="3">
    <source>
        <dbReference type="ARBA" id="ARBA00022840"/>
    </source>
</evidence>
<evidence type="ECO:0000259" key="10">
    <source>
        <dbReference type="PROSITE" id="PS51844"/>
    </source>
</evidence>
<dbReference type="PROSITE" id="PS51456">
    <property type="entry name" value="MYOSIN_MOTOR"/>
    <property type="match status" value="1"/>
</dbReference>
<evidence type="ECO:0000256" key="2">
    <source>
        <dbReference type="ARBA" id="ARBA00022741"/>
    </source>
</evidence>
<dbReference type="GO" id="GO:0000146">
    <property type="term" value="F:microfilament motor activity"/>
    <property type="evidence" value="ECO:0007669"/>
    <property type="project" value="TreeGrafter"/>
</dbReference>
<dbReference type="GO" id="GO:0016459">
    <property type="term" value="C:myosin complex"/>
    <property type="evidence" value="ECO:0007669"/>
    <property type="project" value="UniProtKB-KW"/>
</dbReference>
<dbReference type="PANTHER" id="PTHR13140:SF857">
    <property type="entry name" value="MYOSIN-11"/>
    <property type="match status" value="1"/>
</dbReference>
<gene>
    <name evidence="11" type="ORF">A3Q56_04922</name>
</gene>
<feature type="binding site" evidence="8">
    <location>
        <begin position="154"/>
        <end position="161"/>
    </location>
    <ligand>
        <name>ATP</name>
        <dbReference type="ChEBI" id="CHEBI:30616"/>
    </ligand>
</feature>
<dbReference type="PROSITE" id="PS51844">
    <property type="entry name" value="SH3_LIKE"/>
    <property type="match status" value="1"/>
</dbReference>
<dbReference type="PANTHER" id="PTHR13140">
    <property type="entry name" value="MYOSIN"/>
    <property type="match status" value="1"/>
</dbReference>
<dbReference type="AlphaFoldDB" id="A0A177AZP2"/>
<evidence type="ECO:0000256" key="4">
    <source>
        <dbReference type="ARBA" id="ARBA00023054"/>
    </source>
</evidence>
<dbReference type="InterPro" id="IPR001609">
    <property type="entry name" value="Myosin_head_motor_dom-like"/>
</dbReference>
<dbReference type="GO" id="GO:0007015">
    <property type="term" value="P:actin filament organization"/>
    <property type="evidence" value="ECO:0007669"/>
    <property type="project" value="TreeGrafter"/>
</dbReference>